<feature type="active site" description="Nucleophile" evidence="1">
    <location>
        <position position="178"/>
    </location>
</feature>
<dbReference type="Proteomes" id="UP000000707">
    <property type="component" value="Unassembled WGS sequence"/>
</dbReference>
<sequence length="332" mass="36666">MQSPLLVLHIGAGNHPEILNSKYRQVIRKALSQQQGSRDGKLVVLAAAEILDECPLVNSGYGSSLNISGNVNNDASFLAFEGSTMIRYNCLYNIDHNYPLRETVRLFDSIDALFDQKSLDSIGLVKPKVLDYTARHYVYQQLSGDVVNEPPPIHPSQQRFFDKYKNFLEADAHSVQDTIGLIHIDGPKTHLAASSGGNFLKLPGRVGCAAVVGAGVGYRAVDEFEVSCLCSGNGEDIILLNLANFMTTLVRADSGVDSVPGMVRQAWESIRTLSDKLYVGVVLVINDKVNGCKRLIYYHTTETFYFGYHYRNSKVVLSRLTGNYVVGEVILR</sequence>
<dbReference type="eggNOG" id="KOG1592">
    <property type="taxonomic scope" value="Eukaryota"/>
</dbReference>
<keyword evidence="4" id="KW-1185">Reference proteome</keyword>
<dbReference type="GeneID" id="18249401"/>
<dbReference type="InterPro" id="IPR000246">
    <property type="entry name" value="Peptidase_T2"/>
</dbReference>
<dbReference type="OrthoDB" id="77601at2759"/>
<dbReference type="SUPFAM" id="SSF56235">
    <property type="entry name" value="N-terminal nucleophile aminohydrolases (Ntn hydrolases)"/>
    <property type="match status" value="1"/>
</dbReference>
<dbReference type="HOGENOM" id="CLU_021603_5_1_1"/>
<dbReference type="Pfam" id="PF01112">
    <property type="entry name" value="Asparaginase_2"/>
    <property type="match status" value="1"/>
</dbReference>
<name>G3B0M5_CANTC</name>
<dbReference type="RefSeq" id="XP_006685116.1">
    <property type="nucleotide sequence ID" value="XM_006685053.1"/>
</dbReference>
<evidence type="ECO:0000256" key="2">
    <source>
        <dbReference type="PIRSR" id="PIRSR600246-3"/>
    </source>
</evidence>
<dbReference type="GO" id="GO:0004298">
    <property type="term" value="F:threonine-type endopeptidase activity"/>
    <property type="evidence" value="ECO:0007669"/>
    <property type="project" value="TreeGrafter"/>
</dbReference>
<proteinExistence type="predicted"/>
<evidence type="ECO:0000256" key="1">
    <source>
        <dbReference type="PIRSR" id="PIRSR600246-1"/>
    </source>
</evidence>
<dbReference type="STRING" id="590646.G3B0M5"/>
<evidence type="ECO:0000313" key="4">
    <source>
        <dbReference type="Proteomes" id="UP000000707"/>
    </source>
</evidence>
<dbReference type="Gene3D" id="3.60.20.30">
    <property type="entry name" value="(Glycosyl)asparaginase"/>
    <property type="match status" value="1"/>
</dbReference>
<evidence type="ECO:0008006" key="5">
    <source>
        <dbReference type="Google" id="ProtNLM"/>
    </source>
</evidence>
<organism evidence="4">
    <name type="scientific">Candida tenuis (strain ATCC 10573 / BCRC 21748 / CBS 615 / JCM 9827 / NBRC 10315 / NRRL Y-1498 / VKM Y-70)</name>
    <name type="common">Yeast</name>
    <name type="synonym">Yamadazyma tenuis</name>
    <dbReference type="NCBI Taxonomy" id="590646"/>
    <lineage>
        <taxon>Eukaryota</taxon>
        <taxon>Fungi</taxon>
        <taxon>Dikarya</taxon>
        <taxon>Ascomycota</taxon>
        <taxon>Saccharomycotina</taxon>
        <taxon>Pichiomycetes</taxon>
        <taxon>Debaryomycetaceae</taxon>
        <taxon>Yamadazyma</taxon>
    </lineage>
</organism>
<dbReference type="KEGG" id="cten:18249401"/>
<dbReference type="InterPro" id="IPR029055">
    <property type="entry name" value="Ntn_hydrolases_N"/>
</dbReference>
<reference evidence="3 4" key="1">
    <citation type="journal article" date="2011" name="Proc. Natl. Acad. Sci. U.S.A.">
        <title>Comparative genomics of xylose-fermenting fungi for enhanced biofuel production.</title>
        <authorList>
            <person name="Wohlbach D.J."/>
            <person name="Kuo A."/>
            <person name="Sato T.K."/>
            <person name="Potts K.M."/>
            <person name="Salamov A.A."/>
            <person name="LaButti K.M."/>
            <person name="Sun H."/>
            <person name="Clum A."/>
            <person name="Pangilinan J.L."/>
            <person name="Lindquist E.A."/>
            <person name="Lucas S."/>
            <person name="Lapidus A."/>
            <person name="Jin M."/>
            <person name="Gunawan C."/>
            <person name="Balan V."/>
            <person name="Dale B.E."/>
            <person name="Jeffries T.W."/>
            <person name="Zinkel R."/>
            <person name="Barry K.W."/>
            <person name="Grigoriev I.V."/>
            <person name="Gasch A.P."/>
        </authorList>
    </citation>
    <scope>NUCLEOTIDE SEQUENCE [LARGE SCALE GENOMIC DNA]</scope>
    <source>
        <strain evidence="4">ATCC 10573 / BCRC 21748 / CBS 615 / JCM 9827 / NBRC 10315 / NRRL Y-1498 / VKM Y-70</strain>
    </source>
</reference>
<gene>
    <name evidence="3" type="ORF">CANTEDRAFT_129688</name>
</gene>
<dbReference type="AlphaFoldDB" id="G3B0M5"/>
<dbReference type="GO" id="GO:0051604">
    <property type="term" value="P:protein maturation"/>
    <property type="evidence" value="ECO:0007669"/>
    <property type="project" value="TreeGrafter"/>
</dbReference>
<dbReference type="PANTHER" id="PTHR10188:SF8">
    <property type="entry name" value="THREONINE ASPARTASE 1"/>
    <property type="match status" value="1"/>
</dbReference>
<protein>
    <recommendedName>
        <fullName evidence="5">N-terminal nucleophile aminohydrolase</fullName>
    </recommendedName>
</protein>
<dbReference type="EMBL" id="GL996514">
    <property type="protein sequence ID" value="EGV65430.1"/>
    <property type="molecule type" value="Genomic_DNA"/>
</dbReference>
<dbReference type="GO" id="GO:0005737">
    <property type="term" value="C:cytoplasm"/>
    <property type="evidence" value="ECO:0007669"/>
    <property type="project" value="TreeGrafter"/>
</dbReference>
<feature type="site" description="Cleavage; by autolysis" evidence="2">
    <location>
        <begin position="177"/>
        <end position="178"/>
    </location>
</feature>
<accession>G3B0M5</accession>
<dbReference type="PANTHER" id="PTHR10188">
    <property type="entry name" value="L-ASPARAGINASE"/>
    <property type="match status" value="1"/>
</dbReference>
<evidence type="ECO:0000313" key="3">
    <source>
        <dbReference type="EMBL" id="EGV65430.1"/>
    </source>
</evidence>